<evidence type="ECO:0000313" key="5">
    <source>
        <dbReference type="Proteomes" id="UP000044602"/>
    </source>
</evidence>
<dbReference type="Gene3D" id="3.50.50.60">
    <property type="entry name" value="FAD/NAD(P)-binding domain"/>
    <property type="match status" value="2"/>
</dbReference>
<keyword evidence="5" id="KW-1185">Reference proteome</keyword>
<dbReference type="EMBL" id="CVQH01019224">
    <property type="protein sequence ID" value="CRK25672.1"/>
    <property type="molecule type" value="Genomic_DNA"/>
</dbReference>
<gene>
    <name evidence="4" type="ORF">BN1708_014270</name>
</gene>
<dbReference type="PANTHER" id="PTHR11552">
    <property type="entry name" value="GLUCOSE-METHANOL-CHOLINE GMC OXIDOREDUCTASE"/>
    <property type="match status" value="1"/>
</dbReference>
<dbReference type="STRING" id="100787.A0A0G4LUK7"/>
<feature type="compositionally biased region" description="Polar residues" evidence="2">
    <location>
        <begin position="491"/>
        <end position="503"/>
    </location>
</feature>
<dbReference type="GO" id="GO:0016614">
    <property type="term" value="F:oxidoreductase activity, acting on CH-OH group of donors"/>
    <property type="evidence" value="ECO:0007669"/>
    <property type="project" value="InterPro"/>
</dbReference>
<dbReference type="InterPro" id="IPR000172">
    <property type="entry name" value="GMC_OxRdtase_N"/>
</dbReference>
<dbReference type="Pfam" id="PF00732">
    <property type="entry name" value="GMC_oxred_N"/>
    <property type="match status" value="1"/>
</dbReference>
<evidence type="ECO:0000256" key="1">
    <source>
        <dbReference type="ARBA" id="ARBA00010790"/>
    </source>
</evidence>
<accession>A0A0G4LUK7</accession>
<protein>
    <recommendedName>
        <fullName evidence="3">Glucose-methanol-choline oxidoreductase N-terminal domain-containing protein</fullName>
    </recommendedName>
</protein>
<dbReference type="PANTHER" id="PTHR11552:SF80">
    <property type="entry name" value="GMC OXIDOREDUCTASE"/>
    <property type="match status" value="1"/>
</dbReference>
<dbReference type="Pfam" id="PF05199">
    <property type="entry name" value="GMC_oxred_C"/>
    <property type="match status" value="1"/>
</dbReference>
<dbReference type="Proteomes" id="UP000044602">
    <property type="component" value="Unassembled WGS sequence"/>
</dbReference>
<dbReference type="GO" id="GO:0050660">
    <property type="term" value="F:flavin adenine dinucleotide binding"/>
    <property type="evidence" value="ECO:0007669"/>
    <property type="project" value="InterPro"/>
</dbReference>
<name>A0A0G4LUK7_VERLO</name>
<feature type="non-terminal residue" evidence="4">
    <location>
        <position position="1"/>
    </location>
</feature>
<dbReference type="PROSITE" id="PS00624">
    <property type="entry name" value="GMC_OXRED_2"/>
    <property type="match status" value="1"/>
</dbReference>
<dbReference type="InterPro" id="IPR012132">
    <property type="entry name" value="GMC_OxRdtase"/>
</dbReference>
<organism evidence="4 5">
    <name type="scientific">Verticillium longisporum</name>
    <name type="common">Verticillium dahliae var. longisporum</name>
    <dbReference type="NCBI Taxonomy" id="100787"/>
    <lineage>
        <taxon>Eukaryota</taxon>
        <taxon>Fungi</taxon>
        <taxon>Dikarya</taxon>
        <taxon>Ascomycota</taxon>
        <taxon>Pezizomycotina</taxon>
        <taxon>Sordariomycetes</taxon>
        <taxon>Hypocreomycetidae</taxon>
        <taxon>Glomerellales</taxon>
        <taxon>Plectosphaerellaceae</taxon>
        <taxon>Verticillium</taxon>
    </lineage>
</organism>
<feature type="domain" description="Glucose-methanol-choline oxidoreductase N-terminal" evidence="3">
    <location>
        <begin position="44"/>
        <end position="58"/>
    </location>
</feature>
<evidence type="ECO:0000313" key="4">
    <source>
        <dbReference type="EMBL" id="CRK25672.1"/>
    </source>
</evidence>
<dbReference type="InterPro" id="IPR007867">
    <property type="entry name" value="GMC_OxRtase_C"/>
</dbReference>
<feature type="region of interest" description="Disordered" evidence="2">
    <location>
        <begin position="481"/>
        <end position="503"/>
    </location>
</feature>
<sequence length="503" mass="54171">SKPRATGVEYRVGRSLYKADARYNGARGELRTATARREVILAGGAFNSPQLLKLSGIGPADELRRFNIPVLSDLPGVGINMQDNQEMPVVGRPQGTASGFGSGGFVMYQTDHAPYGERDVFLMHGPYAFRGFWPDSQANTGLNAGDRGIYGVSIVKQHPQNRAGTVRLRSSDPTDPPDINFNLYKEKREIDIGGMKDTVAWVRRVFASTRSPSGPVTPLEPPCPSGQVLATGYCRDQAVDERWIEDQTFGHHPTSTCAIGAYSRSRLSYQPVETTIYLLYTTSPHNLSIRTLPLPLPPAATRAACLATLAAETDLPLTDQDVTLYWTLPHGAVRIAGGPSQTTTLLPTTIPVITPVTIPFATWSLSPQALVTPWTVVSPHGSCYYHLGATVQSSLVARPAVGFGTGYATARVAAAVPATTYCAEPSRLEVSAVVNVVELRHVSEEQWPGYMSFAGGGLRLCVLVDVEGARARSRIAALQQDDVLPDRGGDQTPQDTAADTEQV</sequence>
<dbReference type="InterPro" id="IPR036188">
    <property type="entry name" value="FAD/NAD-bd_sf"/>
</dbReference>
<evidence type="ECO:0000256" key="2">
    <source>
        <dbReference type="SAM" id="MobiDB-lite"/>
    </source>
</evidence>
<comment type="similarity">
    <text evidence="1">Belongs to the GMC oxidoreductase family.</text>
</comment>
<evidence type="ECO:0000259" key="3">
    <source>
        <dbReference type="PROSITE" id="PS00624"/>
    </source>
</evidence>
<dbReference type="AlphaFoldDB" id="A0A0G4LUK7"/>
<dbReference type="SUPFAM" id="SSF51905">
    <property type="entry name" value="FAD/NAD(P)-binding domain"/>
    <property type="match status" value="1"/>
</dbReference>
<proteinExistence type="inferred from homology"/>
<dbReference type="Gene3D" id="3.30.560.10">
    <property type="entry name" value="Glucose Oxidase, domain 3"/>
    <property type="match status" value="1"/>
</dbReference>
<reference evidence="4 5" key="1">
    <citation type="submission" date="2015-05" db="EMBL/GenBank/DDBJ databases">
        <authorList>
            <person name="Wang D.B."/>
            <person name="Wang M."/>
        </authorList>
    </citation>
    <scope>NUCLEOTIDE SEQUENCE [LARGE SCALE GENOMIC DNA]</scope>
    <source>
        <strain evidence="4">VL1</strain>
    </source>
</reference>
<dbReference type="SUPFAM" id="SSF54373">
    <property type="entry name" value="FAD-linked reductases, C-terminal domain"/>
    <property type="match status" value="1"/>
</dbReference>